<dbReference type="KEGG" id="hco:LOKO_00642"/>
<reference evidence="15 16" key="1">
    <citation type="journal article" date="2016" name="Genome Announc.">
        <title>Draft Genome Sequence of 'Halomonas chromatireducens' Strain AGD 8-3, a Haloalkaliphilic Chromate- and Selenite-Reducing Gammaproteobacterium.</title>
        <authorList>
            <person name="Sharko F.S."/>
            <person name="Shapovalova A.A."/>
            <person name="Tsygankova S.V."/>
            <person name="Komova A.V."/>
            <person name="Boulygina E.S."/>
            <person name="Teslyuk A.B."/>
            <person name="Gotovtsev P.M."/>
            <person name="Namsaraev Z.B."/>
            <person name="Khijniak T.V."/>
            <person name="Nedoluzhko A.V."/>
            <person name="Vasilov R.G."/>
        </authorList>
    </citation>
    <scope>NUCLEOTIDE SEQUENCE [LARGE SCALE GENOMIC DNA]</scope>
    <source>
        <strain evidence="15 16">AGD 8-3</strain>
    </source>
</reference>
<evidence type="ECO:0000256" key="1">
    <source>
        <dbReference type="ARBA" id="ARBA00001561"/>
    </source>
</evidence>
<dbReference type="SUPFAM" id="SSF55846">
    <property type="entry name" value="N-acetylmuramoyl-L-alanine amidase-like"/>
    <property type="match status" value="1"/>
</dbReference>
<dbReference type="InterPro" id="IPR036505">
    <property type="entry name" value="Amidase/PGRP_sf"/>
</dbReference>
<dbReference type="PANTHER" id="PTHR30417:SF4">
    <property type="entry name" value="1,6-ANHYDRO-N-ACETYLMURAMYL-L-ALANINE AMIDASE AMPD"/>
    <property type="match status" value="1"/>
</dbReference>
<comment type="similarity">
    <text evidence="4">Belongs to the N-acetylmuramoyl-L-alanine amidase 2 family.</text>
</comment>
<evidence type="ECO:0000256" key="9">
    <source>
        <dbReference type="ARBA" id="ARBA00022833"/>
    </source>
</evidence>
<dbReference type="EC" id="3.5.1.28" evidence="5"/>
<gene>
    <name evidence="15" type="primary">ampD</name>
    <name evidence="15" type="ORF">LOKO_00642</name>
</gene>
<dbReference type="InterPro" id="IPR051206">
    <property type="entry name" value="NAMLAA_amidase_2"/>
</dbReference>
<keyword evidence="10" id="KW-0961">Cell wall biogenesis/degradation</keyword>
<evidence type="ECO:0000256" key="7">
    <source>
        <dbReference type="ARBA" id="ARBA00022723"/>
    </source>
</evidence>
<keyword evidence="16" id="KW-1185">Reference proteome</keyword>
<dbReference type="PATRIC" id="fig|507626.3.peg.635"/>
<comment type="subcellular location">
    <subcellularLocation>
        <location evidence="3">Cytoplasm</location>
    </subcellularLocation>
</comment>
<accession>A0A0X8HBS1</accession>
<keyword evidence="6" id="KW-0963">Cytoplasm</keyword>
<dbReference type="EMBL" id="CP014226">
    <property type="protein sequence ID" value="AMC99728.1"/>
    <property type="molecule type" value="Genomic_DNA"/>
</dbReference>
<evidence type="ECO:0000256" key="12">
    <source>
        <dbReference type="ARBA" id="ARBA00042615"/>
    </source>
</evidence>
<organism evidence="15 16">
    <name type="scientific">Halomonas chromatireducens</name>
    <dbReference type="NCBI Taxonomy" id="507626"/>
    <lineage>
        <taxon>Bacteria</taxon>
        <taxon>Pseudomonadati</taxon>
        <taxon>Pseudomonadota</taxon>
        <taxon>Gammaproteobacteria</taxon>
        <taxon>Oceanospirillales</taxon>
        <taxon>Halomonadaceae</taxon>
        <taxon>Halomonas</taxon>
    </lineage>
</organism>
<evidence type="ECO:0000259" key="14">
    <source>
        <dbReference type="SMART" id="SM00644"/>
    </source>
</evidence>
<evidence type="ECO:0000256" key="4">
    <source>
        <dbReference type="ARBA" id="ARBA00007553"/>
    </source>
</evidence>
<dbReference type="GO" id="GO:0009253">
    <property type="term" value="P:peptidoglycan catabolic process"/>
    <property type="evidence" value="ECO:0007669"/>
    <property type="project" value="InterPro"/>
</dbReference>
<dbReference type="CDD" id="cd06583">
    <property type="entry name" value="PGRP"/>
    <property type="match status" value="1"/>
</dbReference>
<dbReference type="Proteomes" id="UP000063387">
    <property type="component" value="Chromosome"/>
</dbReference>
<dbReference type="GO" id="GO:0005737">
    <property type="term" value="C:cytoplasm"/>
    <property type="evidence" value="ECO:0007669"/>
    <property type="project" value="UniProtKB-SubCell"/>
</dbReference>
<dbReference type="GO" id="GO:0046872">
    <property type="term" value="F:metal ion binding"/>
    <property type="evidence" value="ECO:0007669"/>
    <property type="project" value="UniProtKB-KW"/>
</dbReference>
<evidence type="ECO:0000256" key="2">
    <source>
        <dbReference type="ARBA" id="ARBA00001947"/>
    </source>
</evidence>
<feature type="compositionally biased region" description="Basic and acidic residues" evidence="13">
    <location>
        <begin position="1"/>
        <end position="27"/>
    </location>
</feature>
<evidence type="ECO:0000313" key="15">
    <source>
        <dbReference type="EMBL" id="AMC99728.1"/>
    </source>
</evidence>
<dbReference type="STRING" id="507626.LOKO_00642"/>
<feature type="domain" description="N-acetylmuramoyl-L-alanine amidase" evidence="14">
    <location>
        <begin position="40"/>
        <end position="194"/>
    </location>
</feature>
<dbReference type="GO" id="GO:0071555">
    <property type="term" value="P:cell wall organization"/>
    <property type="evidence" value="ECO:0007669"/>
    <property type="project" value="UniProtKB-KW"/>
</dbReference>
<evidence type="ECO:0000256" key="5">
    <source>
        <dbReference type="ARBA" id="ARBA00011901"/>
    </source>
</evidence>
<evidence type="ECO:0000256" key="11">
    <source>
        <dbReference type="ARBA" id="ARBA00039257"/>
    </source>
</evidence>
<evidence type="ECO:0000256" key="8">
    <source>
        <dbReference type="ARBA" id="ARBA00022801"/>
    </source>
</evidence>
<comment type="cofactor">
    <cofactor evidence="2">
        <name>Zn(2+)</name>
        <dbReference type="ChEBI" id="CHEBI:29105"/>
    </cofactor>
</comment>
<keyword evidence="7" id="KW-0479">Metal-binding</keyword>
<keyword evidence="9" id="KW-0862">Zinc</keyword>
<evidence type="ECO:0000256" key="13">
    <source>
        <dbReference type="SAM" id="MobiDB-lite"/>
    </source>
</evidence>
<protein>
    <recommendedName>
        <fullName evidence="11">1,6-anhydro-N-acetylmuramyl-L-alanine amidase AmpD</fullName>
        <ecNumber evidence="5">3.5.1.28</ecNumber>
    </recommendedName>
    <alternativeName>
        <fullName evidence="12">N-acetylmuramoyl-L-alanine amidase</fullName>
    </alternativeName>
</protein>
<dbReference type="Pfam" id="PF01510">
    <property type="entry name" value="Amidase_2"/>
    <property type="match status" value="1"/>
</dbReference>
<dbReference type="NCBIfam" id="NF008758">
    <property type="entry name" value="PRK11789.1"/>
    <property type="match status" value="1"/>
</dbReference>
<feature type="region of interest" description="Disordered" evidence="13">
    <location>
        <begin position="1"/>
        <end position="52"/>
    </location>
</feature>
<dbReference type="GO" id="GO:0008745">
    <property type="term" value="F:N-acetylmuramoyl-L-alanine amidase activity"/>
    <property type="evidence" value="ECO:0007669"/>
    <property type="project" value="UniProtKB-EC"/>
</dbReference>
<dbReference type="SMART" id="SM00644">
    <property type="entry name" value="Ami_2"/>
    <property type="match status" value="1"/>
</dbReference>
<dbReference type="GO" id="GO:0009254">
    <property type="term" value="P:peptidoglycan turnover"/>
    <property type="evidence" value="ECO:0007669"/>
    <property type="project" value="TreeGrafter"/>
</dbReference>
<keyword evidence="8 15" id="KW-0378">Hydrolase</keyword>
<evidence type="ECO:0000256" key="3">
    <source>
        <dbReference type="ARBA" id="ARBA00004496"/>
    </source>
</evidence>
<dbReference type="Gene3D" id="3.40.80.10">
    <property type="entry name" value="Peptidoglycan recognition protein-like"/>
    <property type="match status" value="1"/>
</dbReference>
<evidence type="ECO:0000256" key="6">
    <source>
        <dbReference type="ARBA" id="ARBA00022490"/>
    </source>
</evidence>
<evidence type="ECO:0000256" key="10">
    <source>
        <dbReference type="ARBA" id="ARBA00023316"/>
    </source>
</evidence>
<dbReference type="InterPro" id="IPR002502">
    <property type="entry name" value="Amidase_domain"/>
</dbReference>
<dbReference type="PANTHER" id="PTHR30417">
    <property type="entry name" value="N-ACETYLMURAMOYL-L-ALANINE AMIDASE AMID"/>
    <property type="match status" value="1"/>
</dbReference>
<proteinExistence type="inferred from homology"/>
<name>A0A0X8HBS1_9GAMM</name>
<dbReference type="AlphaFoldDB" id="A0A0X8HBS1"/>
<evidence type="ECO:0000313" key="16">
    <source>
        <dbReference type="Proteomes" id="UP000063387"/>
    </source>
</evidence>
<reference evidence="15 16" key="2">
    <citation type="submission" date="2016-02" db="EMBL/GenBank/DDBJ databases">
        <authorList>
            <person name="Wen L."/>
            <person name="He K."/>
            <person name="Yang H."/>
        </authorList>
    </citation>
    <scope>NUCLEOTIDE SEQUENCE [LARGE SCALE GENOMIC DNA]</scope>
    <source>
        <strain evidence="15 16">AGD 8-3</strain>
    </source>
</reference>
<comment type="catalytic activity">
    <reaction evidence="1">
        <text>Hydrolyzes the link between N-acetylmuramoyl residues and L-amino acid residues in certain cell-wall glycopeptides.</text>
        <dbReference type="EC" id="3.5.1.28"/>
    </reaction>
</comment>
<sequence>MERMGKELQDRHYRELQRGRQGSEMRIDSGWLQGARQVPSPNQDRRPEHEVSAVGLHSISLPPGEYGGDHIERLFTNRLDPDAHPFFAAIAELKVSAHLLIRRDGECVQFVPFDRRAWHAGRSCWIEGGRARRALNDFSIGIELEGNEVSAYREAQYRTLAHAVQALMDDYPDITPGRITSHARIAPLRKADPGPAFDWAYFRHCLG</sequence>